<evidence type="ECO:0000313" key="1">
    <source>
        <dbReference type="EMBL" id="GBN27947.1"/>
    </source>
</evidence>
<dbReference type="AlphaFoldDB" id="A0A4Y2MQ18"/>
<evidence type="ECO:0000313" key="2">
    <source>
        <dbReference type="Proteomes" id="UP000499080"/>
    </source>
</evidence>
<reference evidence="1 2" key="1">
    <citation type="journal article" date="2019" name="Sci. Rep.">
        <title>Orb-weaving spider Araneus ventricosus genome elucidates the spidroin gene catalogue.</title>
        <authorList>
            <person name="Kono N."/>
            <person name="Nakamura H."/>
            <person name="Ohtoshi R."/>
            <person name="Moran D.A.P."/>
            <person name="Shinohara A."/>
            <person name="Yoshida Y."/>
            <person name="Fujiwara M."/>
            <person name="Mori M."/>
            <person name="Tomita M."/>
            <person name="Arakawa K."/>
        </authorList>
    </citation>
    <scope>NUCLEOTIDE SEQUENCE [LARGE SCALE GENOMIC DNA]</scope>
</reference>
<organism evidence="1 2">
    <name type="scientific">Araneus ventricosus</name>
    <name type="common">Orbweaver spider</name>
    <name type="synonym">Epeira ventricosa</name>
    <dbReference type="NCBI Taxonomy" id="182803"/>
    <lineage>
        <taxon>Eukaryota</taxon>
        <taxon>Metazoa</taxon>
        <taxon>Ecdysozoa</taxon>
        <taxon>Arthropoda</taxon>
        <taxon>Chelicerata</taxon>
        <taxon>Arachnida</taxon>
        <taxon>Araneae</taxon>
        <taxon>Araneomorphae</taxon>
        <taxon>Entelegynae</taxon>
        <taxon>Araneoidea</taxon>
        <taxon>Araneidae</taxon>
        <taxon>Araneus</taxon>
    </lineage>
</organism>
<accession>A0A4Y2MQ18</accession>
<protein>
    <submittedName>
        <fullName evidence="1">Uncharacterized protein</fullName>
    </submittedName>
</protein>
<name>A0A4Y2MQ18_ARAVE</name>
<sequence>MAQYQNESFLYKWIKSFIERNQKLEVYIRRSEEGGGSCNFSQCFYGTSEKPAAEHVGDTLESLLFAGLSRQDDVLPQLNVVALSSQS</sequence>
<keyword evidence="2" id="KW-1185">Reference proteome</keyword>
<proteinExistence type="predicted"/>
<dbReference type="Proteomes" id="UP000499080">
    <property type="component" value="Unassembled WGS sequence"/>
</dbReference>
<comment type="caution">
    <text evidence="1">The sequence shown here is derived from an EMBL/GenBank/DDBJ whole genome shotgun (WGS) entry which is preliminary data.</text>
</comment>
<gene>
    <name evidence="1" type="ORF">AVEN_147944_1</name>
</gene>
<dbReference type="EMBL" id="BGPR01123812">
    <property type="protein sequence ID" value="GBN27947.1"/>
    <property type="molecule type" value="Genomic_DNA"/>
</dbReference>